<feature type="chain" id="PRO_5032276933" description="Apolipophorin-III" evidence="1">
    <location>
        <begin position="19"/>
        <end position="192"/>
    </location>
</feature>
<comment type="caution">
    <text evidence="2">The sequence shown here is derived from an EMBL/GenBank/DDBJ whole genome shotgun (WGS) entry which is preliminary data.</text>
</comment>
<dbReference type="GO" id="GO:0008289">
    <property type="term" value="F:lipid binding"/>
    <property type="evidence" value="ECO:0007669"/>
    <property type="project" value="InterPro"/>
</dbReference>
<organism evidence="2 3">
    <name type="scientific">Aphidius gifuensis</name>
    <name type="common">Parasitoid wasp</name>
    <dbReference type="NCBI Taxonomy" id="684658"/>
    <lineage>
        <taxon>Eukaryota</taxon>
        <taxon>Metazoa</taxon>
        <taxon>Ecdysozoa</taxon>
        <taxon>Arthropoda</taxon>
        <taxon>Hexapoda</taxon>
        <taxon>Insecta</taxon>
        <taxon>Pterygota</taxon>
        <taxon>Neoptera</taxon>
        <taxon>Endopterygota</taxon>
        <taxon>Hymenoptera</taxon>
        <taxon>Apocrita</taxon>
        <taxon>Ichneumonoidea</taxon>
        <taxon>Braconidae</taxon>
        <taxon>Aphidiinae</taxon>
        <taxon>Aphidius</taxon>
    </lineage>
</organism>
<dbReference type="GO" id="GO:0006869">
    <property type="term" value="P:lipid transport"/>
    <property type="evidence" value="ECO:0007669"/>
    <property type="project" value="InterPro"/>
</dbReference>
<gene>
    <name evidence="2" type="ORF">HCN44_004215</name>
</gene>
<proteinExistence type="predicted"/>
<dbReference type="EMBL" id="JACMRX010000002">
    <property type="protein sequence ID" value="KAF7994743.1"/>
    <property type="molecule type" value="Genomic_DNA"/>
</dbReference>
<dbReference type="Pfam" id="PF07464">
    <property type="entry name" value="ApoLp-III"/>
    <property type="match status" value="1"/>
</dbReference>
<dbReference type="SUPFAM" id="SSF47857">
    <property type="entry name" value="Apolipophorin-III"/>
    <property type="match status" value="1"/>
</dbReference>
<accession>A0A835CUW3</accession>
<sequence length="192" mass="20711">MKGICAVILISMVVFVCGKPSGDAAAPSQVPQLSDLIAQAKTGIDTLTKDLQEKTGINQEEFVKTVKTQSDNLVANVQSYITKVSEDIKTKSPELEKTWNDVKARLTEVTNSINAQIPDAKENASLLQEKLTSGLQVILDESNKAVKTINENSGQVQEDIAKFTKQAVEIAAQTTKNLDTKIRELAAAPAKA</sequence>
<dbReference type="Gene3D" id="1.20.120.20">
    <property type="entry name" value="Apolipoprotein"/>
    <property type="match status" value="1"/>
</dbReference>
<dbReference type="GO" id="GO:0005576">
    <property type="term" value="C:extracellular region"/>
    <property type="evidence" value="ECO:0007669"/>
    <property type="project" value="InterPro"/>
</dbReference>
<dbReference type="CDD" id="cd13769">
    <property type="entry name" value="ApoLp-III_like"/>
    <property type="match status" value="1"/>
</dbReference>
<protein>
    <recommendedName>
        <fullName evidence="4">Apolipophorin-III</fullName>
    </recommendedName>
</protein>
<feature type="signal peptide" evidence="1">
    <location>
        <begin position="1"/>
        <end position="18"/>
    </location>
</feature>
<dbReference type="AlphaFoldDB" id="A0A835CUW3"/>
<name>A0A835CUW3_APHGI</name>
<dbReference type="OrthoDB" id="7674009at2759"/>
<evidence type="ECO:0008006" key="4">
    <source>
        <dbReference type="Google" id="ProtNLM"/>
    </source>
</evidence>
<dbReference type="InterPro" id="IPR010009">
    <property type="entry name" value="ApoLp-III"/>
</dbReference>
<reference evidence="2 3" key="1">
    <citation type="submission" date="2020-08" db="EMBL/GenBank/DDBJ databases">
        <title>Aphidius gifuensis genome sequencing and assembly.</title>
        <authorList>
            <person name="Du Z."/>
        </authorList>
    </citation>
    <scope>NUCLEOTIDE SEQUENCE [LARGE SCALE GENOMIC DNA]</scope>
    <source>
        <strain evidence="2">YNYX2018</strain>
        <tissue evidence="2">Adults</tissue>
    </source>
</reference>
<evidence type="ECO:0000256" key="1">
    <source>
        <dbReference type="SAM" id="SignalP"/>
    </source>
</evidence>
<dbReference type="Proteomes" id="UP000639338">
    <property type="component" value="Unassembled WGS sequence"/>
</dbReference>
<evidence type="ECO:0000313" key="2">
    <source>
        <dbReference type="EMBL" id="KAF7994743.1"/>
    </source>
</evidence>
<keyword evidence="1" id="KW-0732">Signal</keyword>
<keyword evidence="3" id="KW-1185">Reference proteome</keyword>
<evidence type="ECO:0000313" key="3">
    <source>
        <dbReference type="Proteomes" id="UP000639338"/>
    </source>
</evidence>